<dbReference type="OrthoDB" id="851051at2759"/>
<feature type="active site" evidence="2">
    <location>
        <position position="272"/>
    </location>
</feature>
<evidence type="ECO:0000313" key="5">
    <source>
        <dbReference type="Proteomes" id="UP000027138"/>
    </source>
</evidence>
<dbReference type="PROSITE" id="PS51767">
    <property type="entry name" value="PEPTIDASE_A1"/>
    <property type="match status" value="1"/>
</dbReference>
<dbReference type="Gene3D" id="2.40.70.10">
    <property type="entry name" value="Acid Proteases"/>
    <property type="match status" value="2"/>
</dbReference>
<protein>
    <recommendedName>
        <fullName evidence="3">Peptidase A1 domain-containing protein</fullName>
    </recommendedName>
</protein>
<organism evidence="4 5">
    <name type="scientific">Jatropha curcas</name>
    <name type="common">Barbados nut</name>
    <dbReference type="NCBI Taxonomy" id="180498"/>
    <lineage>
        <taxon>Eukaryota</taxon>
        <taxon>Viridiplantae</taxon>
        <taxon>Streptophyta</taxon>
        <taxon>Embryophyta</taxon>
        <taxon>Tracheophyta</taxon>
        <taxon>Spermatophyta</taxon>
        <taxon>Magnoliopsida</taxon>
        <taxon>eudicotyledons</taxon>
        <taxon>Gunneridae</taxon>
        <taxon>Pentapetalae</taxon>
        <taxon>rosids</taxon>
        <taxon>fabids</taxon>
        <taxon>Malpighiales</taxon>
        <taxon>Euphorbiaceae</taxon>
        <taxon>Crotonoideae</taxon>
        <taxon>Jatropheae</taxon>
        <taxon>Jatropha</taxon>
    </lineage>
</organism>
<dbReference type="Proteomes" id="UP000027138">
    <property type="component" value="Unassembled WGS sequence"/>
</dbReference>
<evidence type="ECO:0000256" key="2">
    <source>
        <dbReference type="PIRSR" id="PIRSR601461-1"/>
    </source>
</evidence>
<feature type="domain" description="Peptidase A1" evidence="3">
    <location>
        <begin position="77"/>
        <end position="390"/>
    </location>
</feature>
<dbReference type="EMBL" id="KK914539">
    <property type="protein sequence ID" value="KDP33481.1"/>
    <property type="molecule type" value="Genomic_DNA"/>
</dbReference>
<dbReference type="SUPFAM" id="SSF50630">
    <property type="entry name" value="Acid proteases"/>
    <property type="match status" value="1"/>
</dbReference>
<dbReference type="AlphaFoldDB" id="A0A067KB76"/>
<name>A0A067KB76_JATCU</name>
<dbReference type="InterPro" id="IPR001461">
    <property type="entry name" value="Aspartic_peptidase_A1"/>
</dbReference>
<dbReference type="Pfam" id="PF00026">
    <property type="entry name" value="Asp"/>
    <property type="match status" value="1"/>
</dbReference>
<keyword evidence="5" id="KW-1185">Reference proteome</keyword>
<feature type="active site" evidence="2">
    <location>
        <position position="95"/>
    </location>
</feature>
<sequence>MYWLGGNNPVKVKNTSLIPGSKGQCQGLNCQEKSEPNSQKILLQDNYRFRSLKSIEVVNKYGEGIRLPLTLKGDDNFLTTVGFGTPKIDFTLIFDTGSDKTWINCNNNQVPFFDPSSSSTSSNVSCNPCNYRADYADGTYSTGYYANDTLTITSNPYPNFVFGCAQEIKGNFGGANGLLGVGPGQFSLMAQTDTSYFSLFCYCLPATESSTGYIVFGVQAYETCQPDENKMIPIGPAPTDKSTLTSYSVKLTAITIGQQRLPMSSSLNAVIDSGTVITRLPPSLYSSLSSAFQGLMSQYPRAPRSPPLLDICYNLVGHTNWTPPNMVLQFEGLNVPLEPSAVTFRDKNDSQVCLAFARNVKEDDLIIIGNKQHRALNIFFDISNKNMAFGRGCSNI</sequence>
<evidence type="ECO:0000256" key="1">
    <source>
        <dbReference type="ARBA" id="ARBA00007447"/>
    </source>
</evidence>
<dbReference type="GO" id="GO:0006508">
    <property type="term" value="P:proteolysis"/>
    <property type="evidence" value="ECO:0007669"/>
    <property type="project" value="InterPro"/>
</dbReference>
<evidence type="ECO:0000259" key="3">
    <source>
        <dbReference type="PROSITE" id="PS51767"/>
    </source>
</evidence>
<dbReference type="InterPro" id="IPR021109">
    <property type="entry name" value="Peptidase_aspartic_dom_sf"/>
</dbReference>
<dbReference type="PANTHER" id="PTHR13683">
    <property type="entry name" value="ASPARTYL PROTEASES"/>
    <property type="match status" value="1"/>
</dbReference>
<evidence type="ECO:0000313" key="4">
    <source>
        <dbReference type="EMBL" id="KDP33481.1"/>
    </source>
</evidence>
<accession>A0A067KB76</accession>
<dbReference type="InterPro" id="IPR033121">
    <property type="entry name" value="PEPTIDASE_A1"/>
</dbReference>
<dbReference type="GO" id="GO:0004190">
    <property type="term" value="F:aspartic-type endopeptidase activity"/>
    <property type="evidence" value="ECO:0007669"/>
    <property type="project" value="InterPro"/>
</dbReference>
<proteinExistence type="inferred from homology"/>
<dbReference type="PRINTS" id="PR00792">
    <property type="entry name" value="PEPSIN"/>
</dbReference>
<reference evidence="4 5" key="1">
    <citation type="journal article" date="2014" name="PLoS ONE">
        <title>Global Analysis of Gene Expression Profiles in Physic Nut (Jatropha curcas L.) Seedlings Exposed to Salt Stress.</title>
        <authorList>
            <person name="Zhang L."/>
            <person name="Zhang C."/>
            <person name="Wu P."/>
            <person name="Chen Y."/>
            <person name="Li M."/>
            <person name="Jiang H."/>
            <person name="Wu G."/>
        </authorList>
    </citation>
    <scope>NUCLEOTIDE SEQUENCE [LARGE SCALE GENOMIC DNA]</scope>
    <source>
        <strain evidence="5">cv. GZQX0401</strain>
        <tissue evidence="4">Young leaves</tissue>
    </source>
</reference>
<comment type="similarity">
    <text evidence="1">Belongs to the peptidase A1 family.</text>
</comment>
<dbReference type="PANTHER" id="PTHR13683:SF806">
    <property type="entry name" value="EUKARYOTIC ASPARTYL PROTEASE FAMILY PROTEIN"/>
    <property type="match status" value="1"/>
</dbReference>
<gene>
    <name evidence="4" type="ORF">JCGZ_07052</name>
</gene>